<name>A7ZL65_ECO24</name>
<accession>A7ZL65</accession>
<sequence length="144" mass="15980">MIFTPSAWTAFMNDSFIRENAINMPALNPTSNVVNPGTQINTGAVYKGRWGNFNLWLYNDWFIDPDDGTEKPMLDDGNVILTGAALMGTRAFGCIMDPAFNYGQMAYAPKMWDQQDPAQRFLMMQSAPIVIPSRVNACLCASVV</sequence>
<keyword evidence="2" id="KW-1185">Reference proteome</keyword>
<protein>
    <submittedName>
        <fullName evidence="1">Putative phage protein</fullName>
    </submittedName>
</protein>
<evidence type="ECO:0000313" key="1">
    <source>
        <dbReference type="EMBL" id="ABV17354.1"/>
    </source>
</evidence>
<dbReference type="Pfam" id="PF03864">
    <property type="entry name" value="Phage_cap_E"/>
    <property type="match status" value="1"/>
</dbReference>
<dbReference type="InterPro" id="IPR005564">
    <property type="entry name" value="Major_capsid_GpE"/>
</dbReference>
<reference evidence="2" key="1">
    <citation type="journal article" date="2008" name="J. Bacteriol.">
        <title>The pangenome structure of Escherichia coli: comparative genomic analysis of E. coli commensal and pathogenic isolates.</title>
        <authorList>
            <person name="Rasko D.A."/>
            <person name="Rosovitz M.J."/>
            <person name="Myers G.S."/>
            <person name="Mongodin E.F."/>
            <person name="Fricke W.F."/>
            <person name="Gajer P."/>
            <person name="Crabtree J."/>
            <person name="Sebaihia M."/>
            <person name="Thomson N.R."/>
            <person name="Chaudhuri R."/>
            <person name="Henderson I.R."/>
            <person name="Sperandio V."/>
            <person name="Ravel J."/>
        </authorList>
    </citation>
    <scope>NUCLEOTIDE SEQUENCE [LARGE SCALE GENOMIC DNA]</scope>
    <source>
        <strain evidence="2">E24377A / ETEC</strain>
    </source>
</reference>
<dbReference type="HOGENOM" id="CLU_1793431_0_0_6"/>
<organism evidence="1 2">
    <name type="scientific">Escherichia coli O139:H28 (strain E24377A / ETEC)</name>
    <dbReference type="NCBI Taxonomy" id="331111"/>
    <lineage>
        <taxon>Bacteria</taxon>
        <taxon>Pseudomonadati</taxon>
        <taxon>Pseudomonadota</taxon>
        <taxon>Gammaproteobacteria</taxon>
        <taxon>Enterobacterales</taxon>
        <taxon>Enterobacteriaceae</taxon>
        <taxon>Escherichia</taxon>
    </lineage>
</organism>
<dbReference type="Proteomes" id="UP000001122">
    <property type="component" value="Chromosome"/>
</dbReference>
<dbReference type="EMBL" id="CP000800">
    <property type="protein sequence ID" value="ABV17354.1"/>
    <property type="molecule type" value="Genomic_DNA"/>
</dbReference>
<proteinExistence type="predicted"/>
<dbReference type="KEGG" id="ecw:EcE24377A_1446"/>
<gene>
    <name evidence="1" type="ordered locus">EcE24377A_1446</name>
</gene>
<dbReference type="Gene3D" id="3.15.30.10">
    <property type="entry name" value="putative capsid protein of prophage domain like"/>
    <property type="match status" value="1"/>
</dbReference>
<dbReference type="AlphaFoldDB" id="A7ZL65"/>
<evidence type="ECO:0000313" key="2">
    <source>
        <dbReference type="Proteomes" id="UP000001122"/>
    </source>
</evidence>